<comment type="subcellular location">
    <subcellularLocation>
        <location evidence="1">Membrane</location>
        <topology evidence="1">Multi-pass membrane protein</topology>
    </subcellularLocation>
</comment>
<name>A0A914H6D9_GLORO</name>
<feature type="transmembrane region" description="Helical" evidence="5">
    <location>
        <begin position="360"/>
        <end position="378"/>
    </location>
</feature>
<dbReference type="GO" id="GO:0033617">
    <property type="term" value="P:mitochondrial respiratory chain complex IV assembly"/>
    <property type="evidence" value="ECO:0007669"/>
    <property type="project" value="TreeGrafter"/>
</dbReference>
<keyword evidence="4 5" id="KW-0472">Membrane</keyword>
<feature type="transmembrane region" description="Helical" evidence="5">
    <location>
        <begin position="331"/>
        <end position="354"/>
    </location>
</feature>
<evidence type="ECO:0000313" key="6">
    <source>
        <dbReference type="Proteomes" id="UP000887572"/>
    </source>
</evidence>
<dbReference type="GO" id="GO:0032977">
    <property type="term" value="F:membrane insertase activity"/>
    <property type="evidence" value="ECO:0007669"/>
    <property type="project" value="InterPro"/>
</dbReference>
<evidence type="ECO:0000313" key="7">
    <source>
        <dbReference type="WBParaSite" id="Gr19_v10_g146.t2"/>
    </source>
</evidence>
<protein>
    <submittedName>
        <fullName evidence="7">Uncharacterized protein</fullName>
    </submittedName>
</protein>
<evidence type="ECO:0000256" key="2">
    <source>
        <dbReference type="ARBA" id="ARBA00022692"/>
    </source>
</evidence>
<dbReference type="GO" id="GO:0032979">
    <property type="term" value="P:protein insertion into mitochondrial inner membrane from matrix"/>
    <property type="evidence" value="ECO:0007669"/>
    <property type="project" value="TreeGrafter"/>
</dbReference>
<keyword evidence="2 5" id="KW-0812">Transmembrane</keyword>
<dbReference type="Proteomes" id="UP000887572">
    <property type="component" value="Unplaced"/>
</dbReference>
<keyword evidence="6" id="KW-1185">Reference proteome</keyword>
<accession>A0A914H6D9</accession>
<keyword evidence="3 5" id="KW-1133">Transmembrane helix</keyword>
<feature type="transmembrane region" description="Helical" evidence="5">
    <location>
        <begin position="253"/>
        <end position="271"/>
    </location>
</feature>
<feature type="transmembrane region" description="Helical" evidence="5">
    <location>
        <begin position="302"/>
        <end position="319"/>
    </location>
</feature>
<proteinExistence type="predicted"/>
<dbReference type="WBParaSite" id="Gr19_v10_g146.t2">
    <property type="protein sequence ID" value="Gr19_v10_g146.t2"/>
    <property type="gene ID" value="Gr19_v10_g146"/>
</dbReference>
<evidence type="ECO:0000256" key="3">
    <source>
        <dbReference type="ARBA" id="ARBA00022989"/>
    </source>
</evidence>
<dbReference type="PANTHER" id="PTHR12428:SF65">
    <property type="entry name" value="CYTOCHROME C OXIDASE ASSEMBLY PROTEIN COX18, MITOCHONDRIAL"/>
    <property type="match status" value="1"/>
</dbReference>
<reference evidence="7" key="1">
    <citation type="submission" date="2022-11" db="UniProtKB">
        <authorList>
            <consortium name="WormBaseParasite"/>
        </authorList>
    </citation>
    <scope>IDENTIFICATION</scope>
</reference>
<sequence length="415" mass="46689">MTQISPKDSKIGVFNTSLPICSHQPLVALSAPFVLGEYNEHQARRVLEQHAKQFRQSCAKGDGAKCCRAIKRAVGGRFKSEKRATKQLLKKCRYAVSTVSERMSEHFFSRKSGIVNNYEMLDTLFKIPAFIQSSMLPHSTSILFVCRNRLAIRSAAAHVRQMRNSSSLIKDGVAESLKLMTASNLLGPTTAVLLNLVHKQVYEKMGAHYGISASIDEKDGKWTLNTQDQLILRSANELATENLRKHVEQKNLWFARLLALRVCLVPVWVHGNMGLMRYVQDIGAQCLPGFFWLSSLTQADPYMVLPLCMGCLALLNTWVSRWMFMAGSQNYRVTAACLDIVMVAIVIAGTKIMIDLPAILPLYWCFTLSSSLLQVLLLQHPRVKRLLGIGPLPTDTPTPFRSLFRRRRFIPSSMF</sequence>
<evidence type="ECO:0000256" key="5">
    <source>
        <dbReference type="SAM" id="Phobius"/>
    </source>
</evidence>
<dbReference type="AlphaFoldDB" id="A0A914H6D9"/>
<dbReference type="InterPro" id="IPR001708">
    <property type="entry name" value="YidC/ALB3/OXA1/COX18"/>
</dbReference>
<evidence type="ECO:0000256" key="1">
    <source>
        <dbReference type="ARBA" id="ARBA00004141"/>
    </source>
</evidence>
<organism evidence="6 7">
    <name type="scientific">Globodera rostochiensis</name>
    <name type="common">Golden nematode worm</name>
    <name type="synonym">Heterodera rostochiensis</name>
    <dbReference type="NCBI Taxonomy" id="31243"/>
    <lineage>
        <taxon>Eukaryota</taxon>
        <taxon>Metazoa</taxon>
        <taxon>Ecdysozoa</taxon>
        <taxon>Nematoda</taxon>
        <taxon>Chromadorea</taxon>
        <taxon>Rhabditida</taxon>
        <taxon>Tylenchina</taxon>
        <taxon>Tylenchomorpha</taxon>
        <taxon>Tylenchoidea</taxon>
        <taxon>Heteroderidae</taxon>
        <taxon>Heteroderinae</taxon>
        <taxon>Globodera</taxon>
    </lineage>
</organism>
<evidence type="ECO:0000256" key="4">
    <source>
        <dbReference type="ARBA" id="ARBA00023136"/>
    </source>
</evidence>
<dbReference type="PANTHER" id="PTHR12428">
    <property type="entry name" value="OXA1"/>
    <property type="match status" value="1"/>
</dbReference>
<dbReference type="GO" id="GO:0005743">
    <property type="term" value="C:mitochondrial inner membrane"/>
    <property type="evidence" value="ECO:0007669"/>
    <property type="project" value="TreeGrafter"/>
</dbReference>